<evidence type="ECO:0000256" key="7">
    <source>
        <dbReference type="ARBA" id="ARBA00023242"/>
    </source>
</evidence>
<evidence type="ECO:0000256" key="3">
    <source>
        <dbReference type="ARBA" id="ARBA00010417"/>
    </source>
</evidence>
<dbReference type="PANTHER" id="PTHR10855">
    <property type="entry name" value="26S PROTEASOME NON-ATPASE REGULATORY SUBUNIT 12/COP9 SIGNALOSOME COMPLEX SUBUNIT 4"/>
    <property type="match status" value="1"/>
</dbReference>
<keyword evidence="10" id="KW-1185">Reference proteome</keyword>
<dbReference type="Gene3D" id="1.10.10.10">
    <property type="entry name" value="Winged helix-like DNA-binding domain superfamily/Winged helix DNA-binding domain"/>
    <property type="match status" value="1"/>
</dbReference>
<dbReference type="PANTHER" id="PTHR10855:SF2">
    <property type="entry name" value="COP9 SIGNALOSOME COMPLEX SUBUNIT 4"/>
    <property type="match status" value="1"/>
</dbReference>
<keyword evidence="7" id="KW-0539">Nucleus</keyword>
<dbReference type="Pfam" id="PF01399">
    <property type="entry name" value="PCI"/>
    <property type="match status" value="1"/>
</dbReference>
<keyword evidence="6" id="KW-0736">Signalosome</keyword>
<dbReference type="InterPro" id="IPR054559">
    <property type="entry name" value="PSMD12-CSN4-like_N"/>
</dbReference>
<dbReference type="GeneID" id="91097624"/>
<dbReference type="Proteomes" id="UP001355207">
    <property type="component" value="Chromosome 9"/>
</dbReference>
<protein>
    <recommendedName>
        <fullName evidence="4">COP9 signalosome complex subunit 4</fullName>
    </recommendedName>
</protein>
<evidence type="ECO:0000313" key="9">
    <source>
        <dbReference type="EMBL" id="WWC92001.1"/>
    </source>
</evidence>
<dbReference type="InterPro" id="IPR000717">
    <property type="entry name" value="PCI_dom"/>
</dbReference>
<dbReference type="Pfam" id="PF22241">
    <property type="entry name" value="PSMD12-CSN4_N"/>
    <property type="match status" value="1"/>
</dbReference>
<evidence type="ECO:0000259" key="8">
    <source>
        <dbReference type="PROSITE" id="PS50250"/>
    </source>
</evidence>
<dbReference type="InterPro" id="IPR036390">
    <property type="entry name" value="WH_DNA-bd_sf"/>
</dbReference>
<feature type="domain" description="PCI" evidence="8">
    <location>
        <begin position="234"/>
        <end position="406"/>
    </location>
</feature>
<comment type="subcellular location">
    <subcellularLocation>
        <location evidence="2">Cytoplasm</location>
    </subcellularLocation>
    <subcellularLocation>
        <location evidence="1">Nucleus</location>
    </subcellularLocation>
</comment>
<dbReference type="InterPro" id="IPR040134">
    <property type="entry name" value="PSMD12/CSN4"/>
</dbReference>
<dbReference type="FunFam" id="1.10.10.10:FF:000658">
    <property type="entry name" value="COP9 signalosome complex subunit 4, putative"/>
    <property type="match status" value="1"/>
</dbReference>
<dbReference type="InterPro" id="IPR036388">
    <property type="entry name" value="WH-like_DNA-bd_sf"/>
</dbReference>
<evidence type="ECO:0000313" key="10">
    <source>
        <dbReference type="Proteomes" id="UP001355207"/>
    </source>
</evidence>
<evidence type="ECO:0000256" key="2">
    <source>
        <dbReference type="ARBA" id="ARBA00004496"/>
    </source>
</evidence>
<reference evidence="9 10" key="1">
    <citation type="submission" date="2024-01" db="EMBL/GenBank/DDBJ databases">
        <title>Comparative genomics of Cryptococcus and Kwoniella reveals pathogenesis evolution and contrasting modes of karyotype evolution via chromosome fusion or intercentromeric recombination.</title>
        <authorList>
            <person name="Coelho M.A."/>
            <person name="David-Palma M."/>
            <person name="Shea T."/>
            <person name="Bowers K."/>
            <person name="McGinley-Smith S."/>
            <person name="Mohammad A.W."/>
            <person name="Gnirke A."/>
            <person name="Yurkov A.M."/>
            <person name="Nowrousian M."/>
            <person name="Sun S."/>
            <person name="Cuomo C.A."/>
            <person name="Heitman J."/>
        </authorList>
    </citation>
    <scope>NUCLEOTIDE SEQUENCE [LARGE SCALE GENOMIC DNA]</scope>
    <source>
        <strain evidence="9 10">CBS 6074</strain>
    </source>
</reference>
<gene>
    <name evidence="9" type="ORF">L201_006955</name>
</gene>
<evidence type="ECO:0000256" key="5">
    <source>
        <dbReference type="ARBA" id="ARBA00022490"/>
    </source>
</evidence>
<evidence type="ECO:0000256" key="1">
    <source>
        <dbReference type="ARBA" id="ARBA00004123"/>
    </source>
</evidence>
<dbReference type="PROSITE" id="PS50250">
    <property type="entry name" value="PCI"/>
    <property type="match status" value="1"/>
</dbReference>
<evidence type="ECO:0000256" key="6">
    <source>
        <dbReference type="ARBA" id="ARBA00022790"/>
    </source>
</evidence>
<organism evidence="9 10">
    <name type="scientific">Kwoniella dendrophila CBS 6074</name>
    <dbReference type="NCBI Taxonomy" id="1295534"/>
    <lineage>
        <taxon>Eukaryota</taxon>
        <taxon>Fungi</taxon>
        <taxon>Dikarya</taxon>
        <taxon>Basidiomycota</taxon>
        <taxon>Agaricomycotina</taxon>
        <taxon>Tremellomycetes</taxon>
        <taxon>Tremellales</taxon>
        <taxon>Cryptococcaceae</taxon>
        <taxon>Kwoniella</taxon>
    </lineage>
</organism>
<dbReference type="AlphaFoldDB" id="A0AAX4K338"/>
<proteinExistence type="inferred from homology"/>
<evidence type="ECO:0000256" key="4">
    <source>
        <dbReference type="ARBA" id="ARBA00014881"/>
    </source>
</evidence>
<dbReference type="GO" id="GO:0008180">
    <property type="term" value="C:COP9 signalosome"/>
    <property type="evidence" value="ECO:0007669"/>
    <property type="project" value="UniProtKB-KW"/>
</dbReference>
<name>A0AAX4K338_9TREE</name>
<keyword evidence="5" id="KW-0963">Cytoplasm</keyword>
<dbReference type="SUPFAM" id="SSF46785">
    <property type="entry name" value="Winged helix' DNA-binding domain"/>
    <property type="match status" value="1"/>
</dbReference>
<comment type="similarity">
    <text evidence="3">Belongs to the CSN4 family.</text>
</comment>
<sequence length="468" mass="52160">MNTENDISNQLSTIASISNQKERIQSYLSLLSSLLSSSDHPSTDKLITFGKHFTNSTTIPMVVGRRVLGLYVISLCSGTSMEKKGTASISLDEEGINDKSRYEDLGTQAFKGEKGEEIRRDVVEGVLSGGGLSGWCDEQTTVLRHLHSHLLQLEEDWLGAARALMQIPLEGTSRLISDEEKLAVYIKIVRLLLECGEWGQAQTYFSRASLLIHVTKDKETNLSYRLSQARLFDFSARFNEAAQRYHEVSFDSAIAEEDRLQMLKAAVTTSILAPAGPQRSRVLASLNRDDRVHTSLSPSLATMLRKMLLEYIVRAEEVKEFEAGLEEHQRAKVEGGGTVLERAVREHNVGACGKVYDNISFEALGNILNLDPDSAENTARRMIEQGRLRAWIDQPLQLLYFESRSSHDTDAEAQGTAGGLGIENKEKDVEPRLWSERWDDRIRETSIKVEALAEQIQQKGLIPAVPAA</sequence>
<dbReference type="EMBL" id="CP144106">
    <property type="protein sequence ID" value="WWC92001.1"/>
    <property type="molecule type" value="Genomic_DNA"/>
</dbReference>
<accession>A0AAX4K338</accession>
<dbReference type="RefSeq" id="XP_066078763.1">
    <property type="nucleotide sequence ID" value="XM_066222666.1"/>
</dbReference>
<dbReference type="GO" id="GO:0005829">
    <property type="term" value="C:cytosol"/>
    <property type="evidence" value="ECO:0007669"/>
    <property type="project" value="TreeGrafter"/>
</dbReference>